<keyword evidence="4" id="KW-1185">Reference proteome</keyword>
<comment type="caution">
    <text evidence="3">The sequence shown here is derived from an EMBL/GenBank/DDBJ whole genome shotgun (WGS) entry which is preliminary data.</text>
</comment>
<dbReference type="Pfam" id="PF13191">
    <property type="entry name" value="AAA_16"/>
    <property type="match status" value="1"/>
</dbReference>
<dbReference type="Proteomes" id="UP001240984">
    <property type="component" value="Unassembled WGS sequence"/>
</dbReference>
<proteinExistence type="predicted"/>
<feature type="region of interest" description="Disordered" evidence="1">
    <location>
        <begin position="286"/>
        <end position="320"/>
    </location>
</feature>
<protein>
    <recommendedName>
        <fullName evidence="2">Orc1-like AAA ATPase domain-containing protein</fullName>
    </recommendedName>
</protein>
<evidence type="ECO:0000313" key="3">
    <source>
        <dbReference type="EMBL" id="MDP9796050.1"/>
    </source>
</evidence>
<feature type="region of interest" description="Disordered" evidence="1">
    <location>
        <begin position="672"/>
        <end position="726"/>
    </location>
</feature>
<feature type="domain" description="Orc1-like AAA ATPase" evidence="2">
    <location>
        <begin position="2"/>
        <end position="53"/>
    </location>
</feature>
<evidence type="ECO:0000256" key="1">
    <source>
        <dbReference type="SAM" id="MobiDB-lite"/>
    </source>
</evidence>
<evidence type="ECO:0000313" key="4">
    <source>
        <dbReference type="Proteomes" id="UP001240984"/>
    </source>
</evidence>
<feature type="compositionally biased region" description="Low complexity" evidence="1">
    <location>
        <begin position="122"/>
        <end position="149"/>
    </location>
</feature>
<organism evidence="3 4">
    <name type="scientific">Catenuloplanes nepalensis</name>
    <dbReference type="NCBI Taxonomy" id="587533"/>
    <lineage>
        <taxon>Bacteria</taxon>
        <taxon>Bacillati</taxon>
        <taxon>Actinomycetota</taxon>
        <taxon>Actinomycetes</taxon>
        <taxon>Micromonosporales</taxon>
        <taxon>Micromonosporaceae</taxon>
        <taxon>Catenuloplanes</taxon>
    </lineage>
</organism>
<name>A0ABT9MXE7_9ACTN</name>
<dbReference type="Gene3D" id="3.40.50.300">
    <property type="entry name" value="P-loop containing nucleotide triphosphate hydrolases"/>
    <property type="match status" value="1"/>
</dbReference>
<dbReference type="InterPro" id="IPR027417">
    <property type="entry name" value="P-loop_NTPase"/>
</dbReference>
<gene>
    <name evidence="3" type="ORF">J2S43_004562</name>
</gene>
<dbReference type="InterPro" id="IPR041664">
    <property type="entry name" value="AAA_16"/>
</dbReference>
<accession>A0ABT9MXE7</accession>
<dbReference type="EMBL" id="JAUSRA010000001">
    <property type="protein sequence ID" value="MDP9796050.1"/>
    <property type="molecule type" value="Genomic_DNA"/>
</dbReference>
<sequence length="904" mass="92428">MIGRDRELAAVRRLLDRAAAGTGGHLVVTGPAGAGRTALADAAASEARARGLTITRIDGGQPDWDAVPDPGGRPGLLVLDDLDRAGPSAVANLHHHAPRLPSGATAILATVTTTHLAPSQPASPGLASSGLASSGRASSGRASPGRASPGLASAGLASIRLAPLGEADLSRLVPDLPPDAVHALWLASAGWPGVALDLAAGLDPAGHALVELALGTASRADFLAQDAALIRLLETAAARDPAPEPAASIRDPAGAVAAPWDSAGASVPVRDSVGVSVPVRDSAGPVVPVRDPAGPVVSGQGRVGPAVSGGRPAPESVAAARDPGPAVVRARVLARLARELLGDPSAASRRRALIDEATALARVAGDPAATAEVLDCRLHALWDPAAAGERLAAGAEIVGLARAAGHGELERRGLFWRFTALAELGDLDAAEAALAGYARAGELDGDPAATVVVRARQALLAIVRGRFVPAEMLILEVAALGHRAGLADTDRLTASLRGRLALLRGTPDGHAESLLELARRLPGQFFEATAARVLAESGRDDEALLELDRLLPAVLSGTGPRWLGAVADLAFVASRGGPLPAAAALYDALTPYTGRLVVWGGANMITGPVDEYLGRLATRLGRPAEANLYLDRAIALAERLGALPWLASALTARARPGDALRAHEINHRLGLRGTDRTASAEVGGSGPVDAREGDRGLGPRGSHRIASAGAGGDTPGGDRDTGPSGVEWRLVRDGGDWWLAAGAETARVRDSLGMRHLRALLAAPGREIAALDLAAGGAGLRPPAAEPVLDDEGRATFRRRLTAIDDELAAADRTGDVDAATRLTAERAALLVQLRRAAGLGGRPRRQSPEAERARVGVTRALRTAIARIETVAPLAGAHLRASVRTGAYPRYQPVAGGPARWRV</sequence>
<reference evidence="3 4" key="1">
    <citation type="submission" date="2023-07" db="EMBL/GenBank/DDBJ databases">
        <title>Sequencing the genomes of 1000 actinobacteria strains.</title>
        <authorList>
            <person name="Klenk H.-P."/>
        </authorList>
    </citation>
    <scope>NUCLEOTIDE SEQUENCE [LARGE SCALE GENOMIC DNA]</scope>
    <source>
        <strain evidence="3 4">DSM 44710</strain>
    </source>
</reference>
<evidence type="ECO:0000259" key="2">
    <source>
        <dbReference type="Pfam" id="PF13191"/>
    </source>
</evidence>
<dbReference type="SUPFAM" id="SSF52540">
    <property type="entry name" value="P-loop containing nucleoside triphosphate hydrolases"/>
    <property type="match status" value="1"/>
</dbReference>
<dbReference type="RefSeq" id="WP_306832330.1">
    <property type="nucleotide sequence ID" value="NZ_JAUSRA010000001.1"/>
</dbReference>
<feature type="region of interest" description="Disordered" evidence="1">
    <location>
        <begin position="116"/>
        <end position="149"/>
    </location>
</feature>